<evidence type="ECO:0000313" key="2">
    <source>
        <dbReference type="EMBL" id="TPX12440.1"/>
    </source>
</evidence>
<feature type="compositionally biased region" description="Low complexity" evidence="1">
    <location>
        <begin position="53"/>
        <end position="72"/>
    </location>
</feature>
<dbReference type="RefSeq" id="XP_030994151.1">
    <property type="nucleotide sequence ID" value="XM_031141530.1"/>
</dbReference>
<protein>
    <recommendedName>
        <fullName evidence="4">Tetratricopeptide repeat protein 15</fullName>
    </recommendedName>
</protein>
<name>A0A507B716_9PEZI</name>
<proteinExistence type="predicted"/>
<dbReference type="Proteomes" id="UP000319257">
    <property type="component" value="Unassembled WGS sequence"/>
</dbReference>
<dbReference type="AlphaFoldDB" id="A0A507B716"/>
<dbReference type="InParanoid" id="A0A507B716"/>
<dbReference type="STRING" id="1093900.A0A507B716"/>
<dbReference type="EMBL" id="SKBQ01000040">
    <property type="protein sequence ID" value="TPX12440.1"/>
    <property type="molecule type" value="Genomic_DNA"/>
</dbReference>
<dbReference type="GO" id="GO:0030008">
    <property type="term" value="C:TRAPP complex"/>
    <property type="evidence" value="ECO:0007669"/>
    <property type="project" value="TreeGrafter"/>
</dbReference>
<dbReference type="GeneID" id="41974299"/>
<evidence type="ECO:0000313" key="3">
    <source>
        <dbReference type="Proteomes" id="UP000319257"/>
    </source>
</evidence>
<dbReference type="PANTHER" id="PTHR21581">
    <property type="entry name" value="D-ALANYL-D-ALANINE CARBOXYPEPTIDASE"/>
    <property type="match status" value="1"/>
</dbReference>
<reference evidence="2 3" key="1">
    <citation type="submission" date="2019-06" db="EMBL/GenBank/DDBJ databases">
        <title>Draft genome sequence of the filamentous fungus Phialemoniopsis curvata isolated from diesel fuel.</title>
        <authorList>
            <person name="Varaljay V.A."/>
            <person name="Lyon W.J."/>
            <person name="Crouch A.L."/>
            <person name="Drake C.E."/>
            <person name="Hollomon J.M."/>
            <person name="Nadeau L.J."/>
            <person name="Nunn H.S."/>
            <person name="Stevenson B.S."/>
            <person name="Bojanowski C.L."/>
            <person name="Crookes-Goodson W.J."/>
        </authorList>
    </citation>
    <scope>NUCLEOTIDE SEQUENCE [LARGE SCALE GENOMIC DNA]</scope>
    <source>
        <strain evidence="2 3">D216</strain>
    </source>
</reference>
<feature type="region of interest" description="Disordered" evidence="1">
    <location>
        <begin position="1"/>
        <end position="72"/>
    </location>
</feature>
<dbReference type="OrthoDB" id="428342at2759"/>
<gene>
    <name evidence="2" type="ORF">E0L32_006852</name>
</gene>
<feature type="compositionally biased region" description="Polar residues" evidence="1">
    <location>
        <begin position="32"/>
        <end position="47"/>
    </location>
</feature>
<evidence type="ECO:0008006" key="4">
    <source>
        <dbReference type="Google" id="ProtNLM"/>
    </source>
</evidence>
<dbReference type="PANTHER" id="PTHR21581:SF6">
    <property type="entry name" value="TRAFFICKING PROTEIN PARTICLE COMPLEX SUBUNIT 12"/>
    <property type="match status" value="1"/>
</dbReference>
<comment type="caution">
    <text evidence="2">The sequence shown here is derived from an EMBL/GenBank/DDBJ whole genome shotgun (WGS) entry which is preliminary data.</text>
</comment>
<dbReference type="GO" id="GO:0005794">
    <property type="term" value="C:Golgi apparatus"/>
    <property type="evidence" value="ECO:0007669"/>
    <property type="project" value="TreeGrafter"/>
</dbReference>
<organism evidence="2 3">
    <name type="scientific">Thyridium curvatum</name>
    <dbReference type="NCBI Taxonomy" id="1093900"/>
    <lineage>
        <taxon>Eukaryota</taxon>
        <taxon>Fungi</taxon>
        <taxon>Dikarya</taxon>
        <taxon>Ascomycota</taxon>
        <taxon>Pezizomycotina</taxon>
        <taxon>Sordariomycetes</taxon>
        <taxon>Sordariomycetidae</taxon>
        <taxon>Thyridiales</taxon>
        <taxon>Thyridiaceae</taxon>
        <taxon>Thyridium</taxon>
    </lineage>
</organism>
<accession>A0A507B716</accession>
<sequence>MAARADVKTATRPRSSTKGPLDVDDNPLMSPVSASSAARLTPSQSPSRAGRGPASPLPRSQAASPAPPRAAVAPPKDFSYLLRPEVYHPLTSLTVPAAFHNSPHQPSPDASIEDLLARGHFRAAAIAATHALTGTGTGTAAASPPDPSDHGRILGLLYTRLACLTLVDATALAAQEARALEDLGSAYYTDEVTGAHLAPWELRVLHVRLQSIGFGDPRRSVMGYYDLAREARASLAAAAARHDNSARELWRGRLGELGVRVAGALVEMDDLAGAAAHLASLRDAGDGRMAMARALLWLHLGDVAAARRCVPGGEGEAAHGKIVAALCDMADGEYASALEGWKEVKEEVDDEMVGVNMAVCLLYVGRLEEGRKVLEELVAAGYSSHTLLFNLTTVYELCTDRPKTLKMDLAQKLADMEPTNKGWEKTNADFKL</sequence>
<evidence type="ECO:0000256" key="1">
    <source>
        <dbReference type="SAM" id="MobiDB-lite"/>
    </source>
</evidence>
<keyword evidence="3" id="KW-1185">Reference proteome</keyword>